<dbReference type="EC" id="3.6.4.13" evidence="1"/>
<dbReference type="FunFam" id="3.40.50.300:FF:000750">
    <property type="entry name" value="Putative ATP-dependent RNA helicase DHX33"/>
    <property type="match status" value="1"/>
</dbReference>
<feature type="region of interest" description="Disordered" evidence="7">
    <location>
        <begin position="33"/>
        <end position="56"/>
    </location>
</feature>
<evidence type="ECO:0000256" key="7">
    <source>
        <dbReference type="SAM" id="MobiDB-lite"/>
    </source>
</evidence>
<dbReference type="PROSITE" id="PS51192">
    <property type="entry name" value="HELICASE_ATP_BIND_1"/>
    <property type="match status" value="1"/>
</dbReference>
<feature type="domain" description="Helicase C-terminal" evidence="9">
    <location>
        <begin position="294"/>
        <end position="471"/>
    </location>
</feature>
<dbReference type="PANTHER" id="PTHR18934">
    <property type="entry name" value="ATP-DEPENDENT RNA HELICASE"/>
    <property type="match status" value="1"/>
</dbReference>
<dbReference type="SMART" id="SM00487">
    <property type="entry name" value="DEXDc"/>
    <property type="match status" value="1"/>
</dbReference>
<dbReference type="Pfam" id="PF07717">
    <property type="entry name" value="OB_NTP_bind"/>
    <property type="match status" value="1"/>
</dbReference>
<keyword evidence="4" id="KW-0347">Helicase</keyword>
<keyword evidence="11" id="KW-1185">Reference proteome</keyword>
<dbReference type="Pfam" id="PF04408">
    <property type="entry name" value="WHD_HA2"/>
    <property type="match status" value="1"/>
</dbReference>
<sequence length="727" mass="81878">MDSKYNVMGNGNKPSTSKFHLKNKPFPIIFNLKKNGGPPSPKKIKLNDENDSKSKSSTVTTVLHMNGSSNGTKANGIKTTKPKLSIQDQRRSLPIFANRNKLLGLIKSHETLIIVGETGCGKTTQIPQYIHSARLEESGCIGITQPRRVAAISIAKRVAQEHGGGMDVGDLVGYTVRFEDVTSKKTKIKYLTDGMLLREAMFDKLLMNYTVIILDEAHERTIHTDVLFGVVKNAQKKRKERNIAPLKILIMSATMDVDHFSSYFNNCRAVYLEGRTYPVNMYYTIKPHDDYQTACVSTFFKIHREAPPNYDVLIFLTGQEEIEAVAHQIRILSKDPEVEGPPLKIFTLFGAQPSTMQLSVFQPVPEGHRKVVISTNIAETSVTISGIRYIIDSGMVKVRSFHPATGLEMLKIQRISQEQAWQRTGRAGRDSEGCCYRLYTRSQFELMSKSSTPEIQRANLNSVVLQLLALGIQAQYFDFMSKPPPDAVAAALEQLKLLGAIEDTENSKLTEIGRKMTKFPLDPRFSKILLTAQQYGCLEEALIVVAFLSGESVLLNPSSRKEQAQIVRQKFCSGYGDHVTLLNIYREFSNVGQSNKRAWCHEHFINMRNILNVREIRSQLEEICKSCDIPSSSCGSQMDLLRKCLISGLFMNVAELNRDRQYVALHKRQAVCIHPSSVLHGQQPHLVLFTEVVQTSKCYLRNLSTVEAEWLLEVAPDYFKHVNIRTK</sequence>
<evidence type="ECO:0000259" key="9">
    <source>
        <dbReference type="PROSITE" id="PS51194"/>
    </source>
</evidence>
<evidence type="ECO:0000313" key="11">
    <source>
        <dbReference type="Proteomes" id="UP001516400"/>
    </source>
</evidence>
<comment type="caution">
    <text evidence="10">The sequence shown here is derived from an EMBL/GenBank/DDBJ whole genome shotgun (WGS) entry which is preliminary data.</text>
</comment>
<dbReference type="GO" id="GO:0003724">
    <property type="term" value="F:RNA helicase activity"/>
    <property type="evidence" value="ECO:0007669"/>
    <property type="project" value="UniProtKB-EC"/>
</dbReference>
<dbReference type="PANTHER" id="PTHR18934:SF118">
    <property type="entry name" value="ATP-DEPENDENT RNA HELICASE DHX33"/>
    <property type="match status" value="1"/>
</dbReference>
<dbReference type="Pfam" id="PF00271">
    <property type="entry name" value="Helicase_C"/>
    <property type="match status" value="1"/>
</dbReference>
<comment type="catalytic activity">
    <reaction evidence="6">
        <text>ATP + H2O = ADP + phosphate + H(+)</text>
        <dbReference type="Rhea" id="RHEA:13065"/>
        <dbReference type="ChEBI" id="CHEBI:15377"/>
        <dbReference type="ChEBI" id="CHEBI:15378"/>
        <dbReference type="ChEBI" id="CHEBI:30616"/>
        <dbReference type="ChEBI" id="CHEBI:43474"/>
        <dbReference type="ChEBI" id="CHEBI:456216"/>
        <dbReference type="EC" id="3.6.4.13"/>
    </reaction>
</comment>
<dbReference type="Gene3D" id="3.40.50.300">
    <property type="entry name" value="P-loop containing nucleotide triphosphate hydrolases"/>
    <property type="match status" value="2"/>
</dbReference>
<gene>
    <name evidence="10" type="ORF">HHI36_003885</name>
</gene>
<evidence type="ECO:0000256" key="4">
    <source>
        <dbReference type="ARBA" id="ARBA00022806"/>
    </source>
</evidence>
<evidence type="ECO:0000256" key="2">
    <source>
        <dbReference type="ARBA" id="ARBA00022741"/>
    </source>
</evidence>
<dbReference type="Proteomes" id="UP001516400">
    <property type="component" value="Unassembled WGS sequence"/>
</dbReference>
<dbReference type="CDD" id="cd17978">
    <property type="entry name" value="DEXHc_DHX33"/>
    <property type="match status" value="1"/>
</dbReference>
<feature type="compositionally biased region" description="Basic and acidic residues" evidence="7">
    <location>
        <begin position="45"/>
        <end position="54"/>
    </location>
</feature>
<organism evidence="10 11">
    <name type="scientific">Cryptolaemus montrouzieri</name>
    <dbReference type="NCBI Taxonomy" id="559131"/>
    <lineage>
        <taxon>Eukaryota</taxon>
        <taxon>Metazoa</taxon>
        <taxon>Ecdysozoa</taxon>
        <taxon>Arthropoda</taxon>
        <taxon>Hexapoda</taxon>
        <taxon>Insecta</taxon>
        <taxon>Pterygota</taxon>
        <taxon>Neoptera</taxon>
        <taxon>Endopterygota</taxon>
        <taxon>Coleoptera</taxon>
        <taxon>Polyphaga</taxon>
        <taxon>Cucujiformia</taxon>
        <taxon>Coccinelloidea</taxon>
        <taxon>Coccinellidae</taxon>
        <taxon>Scymninae</taxon>
        <taxon>Scymnini</taxon>
        <taxon>Cryptolaemus</taxon>
    </lineage>
</organism>
<evidence type="ECO:0000256" key="3">
    <source>
        <dbReference type="ARBA" id="ARBA00022801"/>
    </source>
</evidence>
<dbReference type="EMBL" id="JABFTP020000144">
    <property type="protein sequence ID" value="KAL3280649.1"/>
    <property type="molecule type" value="Genomic_DNA"/>
</dbReference>
<dbReference type="SMART" id="SM00490">
    <property type="entry name" value="HELICc"/>
    <property type="match status" value="1"/>
</dbReference>
<dbReference type="Gene3D" id="1.20.120.1080">
    <property type="match status" value="1"/>
</dbReference>
<keyword evidence="5" id="KW-0067">ATP-binding</keyword>
<evidence type="ECO:0000313" key="10">
    <source>
        <dbReference type="EMBL" id="KAL3280649.1"/>
    </source>
</evidence>
<dbReference type="InterPro" id="IPR011545">
    <property type="entry name" value="DEAD/DEAH_box_helicase_dom"/>
</dbReference>
<dbReference type="AlphaFoldDB" id="A0ABD2NPV8"/>
<dbReference type="GO" id="GO:0016787">
    <property type="term" value="F:hydrolase activity"/>
    <property type="evidence" value="ECO:0007669"/>
    <property type="project" value="UniProtKB-KW"/>
</dbReference>
<dbReference type="Pfam" id="PF21010">
    <property type="entry name" value="HA2_C"/>
    <property type="match status" value="1"/>
</dbReference>
<dbReference type="Pfam" id="PF00270">
    <property type="entry name" value="DEAD"/>
    <property type="match status" value="1"/>
</dbReference>
<evidence type="ECO:0000256" key="1">
    <source>
        <dbReference type="ARBA" id="ARBA00012552"/>
    </source>
</evidence>
<dbReference type="GO" id="GO:0005730">
    <property type="term" value="C:nucleolus"/>
    <property type="evidence" value="ECO:0007669"/>
    <property type="project" value="UniProtKB-ARBA"/>
</dbReference>
<proteinExistence type="predicted"/>
<feature type="domain" description="Helicase ATP-binding" evidence="8">
    <location>
        <begin position="103"/>
        <end position="273"/>
    </location>
</feature>
<feature type="region of interest" description="Disordered" evidence="7">
    <location>
        <begin position="1"/>
        <end position="20"/>
    </location>
</feature>
<accession>A0ABD2NPV8</accession>
<keyword evidence="2" id="KW-0547">Nucleotide-binding</keyword>
<evidence type="ECO:0000256" key="5">
    <source>
        <dbReference type="ARBA" id="ARBA00022840"/>
    </source>
</evidence>
<dbReference type="SMART" id="SM00847">
    <property type="entry name" value="HA2"/>
    <property type="match status" value="1"/>
</dbReference>
<dbReference type="InterPro" id="IPR027417">
    <property type="entry name" value="P-loop_NTPase"/>
</dbReference>
<dbReference type="CDD" id="cd18791">
    <property type="entry name" value="SF2_C_RHA"/>
    <property type="match status" value="1"/>
</dbReference>
<dbReference type="InterPro" id="IPR048333">
    <property type="entry name" value="HA2_WH"/>
</dbReference>
<dbReference type="GO" id="GO:0005524">
    <property type="term" value="F:ATP binding"/>
    <property type="evidence" value="ECO:0007669"/>
    <property type="project" value="UniProtKB-KW"/>
</dbReference>
<reference evidence="10 11" key="1">
    <citation type="journal article" date="2021" name="BMC Biol.">
        <title>Horizontally acquired antibacterial genes associated with adaptive radiation of ladybird beetles.</title>
        <authorList>
            <person name="Li H.S."/>
            <person name="Tang X.F."/>
            <person name="Huang Y.H."/>
            <person name="Xu Z.Y."/>
            <person name="Chen M.L."/>
            <person name="Du X.Y."/>
            <person name="Qiu B.Y."/>
            <person name="Chen P.T."/>
            <person name="Zhang W."/>
            <person name="Slipinski A."/>
            <person name="Escalona H.E."/>
            <person name="Waterhouse R.M."/>
            <person name="Zwick A."/>
            <person name="Pang H."/>
        </authorList>
    </citation>
    <scope>NUCLEOTIDE SEQUENCE [LARGE SCALE GENOMIC DNA]</scope>
    <source>
        <strain evidence="10">SYSU2018</strain>
    </source>
</reference>
<dbReference type="InterPro" id="IPR014001">
    <property type="entry name" value="Helicase_ATP-bd"/>
</dbReference>
<dbReference type="PROSITE" id="PS51194">
    <property type="entry name" value="HELICASE_CTER"/>
    <property type="match status" value="1"/>
</dbReference>
<dbReference type="FunFam" id="3.40.50.300:FF:000145">
    <property type="entry name" value="probable ATP-dependent RNA helicase DHX40"/>
    <property type="match status" value="1"/>
</dbReference>
<evidence type="ECO:0000256" key="6">
    <source>
        <dbReference type="ARBA" id="ARBA00047984"/>
    </source>
</evidence>
<name>A0ABD2NPV8_9CUCU</name>
<protein>
    <recommendedName>
        <fullName evidence="1">RNA helicase</fullName>
        <ecNumber evidence="1">3.6.4.13</ecNumber>
    </recommendedName>
</protein>
<keyword evidence="3" id="KW-0378">Hydrolase</keyword>
<dbReference type="InterPro" id="IPR001650">
    <property type="entry name" value="Helicase_C-like"/>
</dbReference>
<evidence type="ECO:0000259" key="8">
    <source>
        <dbReference type="PROSITE" id="PS51192"/>
    </source>
</evidence>
<dbReference type="InterPro" id="IPR007502">
    <property type="entry name" value="Helicase-assoc_dom"/>
</dbReference>
<dbReference type="InterPro" id="IPR011709">
    <property type="entry name" value="DEAD-box_helicase_OB_fold"/>
</dbReference>
<dbReference type="SUPFAM" id="SSF52540">
    <property type="entry name" value="P-loop containing nucleoside triphosphate hydrolases"/>
    <property type="match status" value="1"/>
</dbReference>